<evidence type="ECO:0000313" key="3">
    <source>
        <dbReference type="WBParaSite" id="PSU_v2.g2134.t1"/>
    </source>
</evidence>
<feature type="compositionally biased region" description="Acidic residues" evidence="1">
    <location>
        <begin position="114"/>
        <end position="127"/>
    </location>
</feature>
<sequence>MPTLRKALETSLKTDDSSTTTTTSSPMAQNGNGNVRSVCDRHPAVASLLSRPPLSTPSSKLSKMNNSSVIVKSECIDGISNSTNIDMKDDDIIITDKMIIKSELSENENNNDIVVDDDDDDEEDDEMPLNLCIRDNKISSS</sequence>
<feature type="compositionally biased region" description="Polar residues" evidence="1">
    <location>
        <begin position="26"/>
        <end position="35"/>
    </location>
</feature>
<feature type="compositionally biased region" description="Basic and acidic residues" evidence="1">
    <location>
        <begin position="1"/>
        <end position="16"/>
    </location>
</feature>
<name>A0A914YPH2_9BILA</name>
<dbReference type="WBParaSite" id="PSU_v2.g2134.t1">
    <property type="protein sequence ID" value="PSU_v2.g2134.t1"/>
    <property type="gene ID" value="PSU_v2.g2134"/>
</dbReference>
<keyword evidence="2" id="KW-1185">Reference proteome</keyword>
<accession>A0A914YPH2</accession>
<dbReference type="AlphaFoldDB" id="A0A914YPH2"/>
<feature type="region of interest" description="Disordered" evidence="1">
    <location>
        <begin position="104"/>
        <end position="141"/>
    </location>
</feature>
<organism evidence="2 3">
    <name type="scientific">Panagrolaimus superbus</name>
    <dbReference type="NCBI Taxonomy" id="310955"/>
    <lineage>
        <taxon>Eukaryota</taxon>
        <taxon>Metazoa</taxon>
        <taxon>Ecdysozoa</taxon>
        <taxon>Nematoda</taxon>
        <taxon>Chromadorea</taxon>
        <taxon>Rhabditida</taxon>
        <taxon>Tylenchina</taxon>
        <taxon>Panagrolaimomorpha</taxon>
        <taxon>Panagrolaimoidea</taxon>
        <taxon>Panagrolaimidae</taxon>
        <taxon>Panagrolaimus</taxon>
    </lineage>
</organism>
<evidence type="ECO:0000256" key="1">
    <source>
        <dbReference type="SAM" id="MobiDB-lite"/>
    </source>
</evidence>
<proteinExistence type="predicted"/>
<feature type="region of interest" description="Disordered" evidence="1">
    <location>
        <begin position="1"/>
        <end position="38"/>
    </location>
</feature>
<dbReference type="Proteomes" id="UP000887577">
    <property type="component" value="Unplaced"/>
</dbReference>
<evidence type="ECO:0000313" key="2">
    <source>
        <dbReference type="Proteomes" id="UP000887577"/>
    </source>
</evidence>
<protein>
    <submittedName>
        <fullName evidence="3">Uncharacterized protein</fullName>
    </submittedName>
</protein>
<reference evidence="3" key="1">
    <citation type="submission" date="2022-11" db="UniProtKB">
        <authorList>
            <consortium name="WormBaseParasite"/>
        </authorList>
    </citation>
    <scope>IDENTIFICATION</scope>
</reference>